<name>A0AAW3UA30_XANEU</name>
<comment type="caution">
    <text evidence="1">The sequence shown here is derived from an EMBL/GenBank/DDBJ whole genome shotgun (WGS) entry which is preliminary data.</text>
</comment>
<evidence type="ECO:0000313" key="2">
    <source>
        <dbReference type="Proteomes" id="UP000576603"/>
    </source>
</evidence>
<organism evidence="1 2">
    <name type="scientific">Xanthomonas euvesicatoria</name>
    <dbReference type="NCBI Taxonomy" id="456327"/>
    <lineage>
        <taxon>Bacteria</taxon>
        <taxon>Pseudomonadati</taxon>
        <taxon>Pseudomonadota</taxon>
        <taxon>Gammaproteobacteria</taxon>
        <taxon>Lysobacterales</taxon>
        <taxon>Lysobacteraceae</taxon>
        <taxon>Xanthomonas</taxon>
    </lineage>
</organism>
<gene>
    <name evidence="1" type="ORF">FHY32_004254</name>
</gene>
<accession>A0AAW3UA30</accession>
<evidence type="ECO:0000313" key="1">
    <source>
        <dbReference type="EMBL" id="MBB4725842.1"/>
    </source>
</evidence>
<protein>
    <submittedName>
        <fullName evidence="1">Uncharacterized protein</fullName>
    </submittedName>
</protein>
<sequence>MIDSVCGMGRSVPARLARRPRCRFQWLRLQQGRARHAR</sequence>
<dbReference type="EMBL" id="JACHNL010000014">
    <property type="protein sequence ID" value="MBB4725842.1"/>
    <property type="molecule type" value="Genomic_DNA"/>
</dbReference>
<proteinExistence type="predicted"/>
<dbReference type="AlphaFoldDB" id="A0AAW3UA30"/>
<reference evidence="1 2" key="1">
    <citation type="submission" date="2020-08" db="EMBL/GenBank/DDBJ databases">
        <title>Studying the diversity of plant-associated saprophytic bacteria and their role in host health and plant-pathogen interactions.</title>
        <authorList>
            <person name="Potnis N."/>
        </authorList>
    </citation>
    <scope>NUCLEOTIDE SEQUENCE [LARGE SCALE GENOMIC DNA]</scope>
    <source>
        <strain evidence="1 2">CFBP 7922</strain>
    </source>
</reference>
<dbReference type="Proteomes" id="UP000576603">
    <property type="component" value="Unassembled WGS sequence"/>
</dbReference>